<accession>A0A7L4ZPB3</accession>
<protein>
    <submittedName>
        <fullName evidence="2">Uncharacterized protein</fullName>
    </submittedName>
</protein>
<dbReference type="PROSITE" id="PS51257">
    <property type="entry name" value="PROKAR_LIPOPROTEIN"/>
    <property type="match status" value="1"/>
</dbReference>
<reference evidence="2 3" key="1">
    <citation type="journal article" date="2013" name="Int. J. Syst. Evol. Microbiol.">
        <title>Kordia antarctica sp. nov., isolated from Antarctic seawater.</title>
        <authorList>
            <person name="Baek K."/>
            <person name="Choi A."/>
            <person name="Kang I."/>
            <person name="Lee K."/>
            <person name="Cho J.C."/>
        </authorList>
    </citation>
    <scope>NUCLEOTIDE SEQUENCE [LARGE SCALE GENOMIC DNA]</scope>
    <source>
        <strain evidence="2 3">IMCC3317</strain>
    </source>
</reference>
<evidence type="ECO:0000313" key="2">
    <source>
        <dbReference type="EMBL" id="QHI38036.1"/>
    </source>
</evidence>
<dbReference type="KEGG" id="kan:IMCC3317_34200"/>
<dbReference type="Proteomes" id="UP000464657">
    <property type="component" value="Chromosome"/>
</dbReference>
<keyword evidence="3" id="KW-1185">Reference proteome</keyword>
<evidence type="ECO:0000313" key="3">
    <source>
        <dbReference type="Proteomes" id="UP000464657"/>
    </source>
</evidence>
<dbReference type="AlphaFoldDB" id="A0A7L4ZPB3"/>
<gene>
    <name evidence="2" type="ORF">IMCC3317_34200</name>
</gene>
<name>A0A7L4ZPB3_9FLAO</name>
<evidence type="ECO:0000256" key="1">
    <source>
        <dbReference type="SAM" id="MobiDB-lite"/>
    </source>
</evidence>
<dbReference type="RefSeq" id="WP_160130603.1">
    <property type="nucleotide sequence ID" value="NZ_CP019288.1"/>
</dbReference>
<feature type="region of interest" description="Disordered" evidence="1">
    <location>
        <begin position="25"/>
        <end position="55"/>
    </location>
</feature>
<feature type="compositionally biased region" description="Acidic residues" evidence="1">
    <location>
        <begin position="45"/>
        <end position="55"/>
    </location>
</feature>
<organism evidence="2 3">
    <name type="scientific">Kordia antarctica</name>
    <dbReference type="NCBI Taxonomy" id="1218801"/>
    <lineage>
        <taxon>Bacteria</taxon>
        <taxon>Pseudomonadati</taxon>
        <taxon>Bacteroidota</taxon>
        <taxon>Flavobacteriia</taxon>
        <taxon>Flavobacteriales</taxon>
        <taxon>Flavobacteriaceae</taxon>
        <taxon>Kordia</taxon>
    </lineage>
</organism>
<dbReference type="EMBL" id="CP019288">
    <property type="protein sequence ID" value="QHI38036.1"/>
    <property type="molecule type" value="Genomic_DNA"/>
</dbReference>
<proteinExistence type="predicted"/>
<sequence>MRKFLILIPLAFTLGMTSCSVEELDDEQTNISATDNASESPSENTGEEEELEPNE</sequence>